<comment type="cofactor">
    <cofactor evidence="1 12">
        <name>Cu(+)</name>
        <dbReference type="ChEBI" id="CHEBI:49552"/>
    </cofactor>
</comment>
<accession>A0A9W6LRE0</accession>
<evidence type="ECO:0000256" key="11">
    <source>
        <dbReference type="ARBA" id="ARBA00049340"/>
    </source>
</evidence>
<evidence type="ECO:0000256" key="1">
    <source>
        <dbReference type="ARBA" id="ARBA00001960"/>
    </source>
</evidence>
<proteinExistence type="inferred from homology"/>
<dbReference type="GO" id="GO:0050421">
    <property type="term" value="F:nitrite reductase (NO-forming) activity"/>
    <property type="evidence" value="ECO:0007669"/>
    <property type="project" value="UniProtKB-EC"/>
</dbReference>
<dbReference type="InterPro" id="IPR001287">
    <property type="entry name" value="NO2-reductase_Cu"/>
</dbReference>
<evidence type="ECO:0000256" key="6">
    <source>
        <dbReference type="ARBA" id="ARBA00017290"/>
    </source>
</evidence>
<dbReference type="InterPro" id="IPR011707">
    <property type="entry name" value="Cu-oxidase-like_N"/>
</dbReference>
<dbReference type="GO" id="GO:0005507">
    <property type="term" value="F:copper ion binding"/>
    <property type="evidence" value="ECO:0007669"/>
    <property type="project" value="InterPro"/>
</dbReference>
<evidence type="ECO:0000313" key="15">
    <source>
        <dbReference type="EMBL" id="GLI92316.1"/>
    </source>
</evidence>
<comment type="cofactor">
    <cofactor evidence="2 12">
        <name>Cu(2+)</name>
        <dbReference type="ChEBI" id="CHEBI:29036"/>
    </cofactor>
</comment>
<keyword evidence="7 12" id="KW-0479">Metal-binding</keyword>
<evidence type="ECO:0000256" key="7">
    <source>
        <dbReference type="ARBA" id="ARBA00022723"/>
    </source>
</evidence>
<dbReference type="SUPFAM" id="SSF49503">
    <property type="entry name" value="Cupredoxins"/>
    <property type="match status" value="2"/>
</dbReference>
<feature type="region of interest" description="Disordered" evidence="13">
    <location>
        <begin position="175"/>
        <end position="195"/>
    </location>
</feature>
<evidence type="ECO:0000256" key="12">
    <source>
        <dbReference type="PIRSR" id="PIRSR601287-1"/>
    </source>
</evidence>
<evidence type="ECO:0000256" key="9">
    <source>
        <dbReference type="ARBA" id="ARBA00023002"/>
    </source>
</evidence>
<comment type="caution">
    <text evidence="15">The sequence shown here is derived from an EMBL/GenBank/DDBJ whole genome shotgun (WGS) entry which is preliminary data.</text>
</comment>
<evidence type="ECO:0000256" key="5">
    <source>
        <dbReference type="ARBA" id="ARBA00011882"/>
    </source>
</evidence>
<feature type="binding site" description="type 1 copper site" evidence="12">
    <location>
        <position position="107"/>
    </location>
    <ligand>
        <name>Cu cation</name>
        <dbReference type="ChEBI" id="CHEBI:23378"/>
        <label>1</label>
    </ligand>
</feature>
<reference evidence="15" key="1">
    <citation type="journal article" date="2023" name="Int. J. Syst. Evol. Microbiol.">
        <title>Methylocystis iwaonis sp. nov., a type II methane-oxidizing bacterium from surface soil of a rice paddy field in Japan, and emended description of the genus Methylocystis (ex Whittenbury et al. 1970) Bowman et al. 1993.</title>
        <authorList>
            <person name="Kaise H."/>
            <person name="Sawadogo J.B."/>
            <person name="Alam M.S."/>
            <person name="Ueno C."/>
            <person name="Dianou D."/>
            <person name="Shinjo R."/>
            <person name="Asakawa S."/>
        </authorList>
    </citation>
    <scope>NUCLEOTIDE SEQUENCE</scope>
    <source>
        <strain evidence="15">LMG27198</strain>
    </source>
</reference>
<dbReference type="PRINTS" id="PR00695">
    <property type="entry name" value="CUNO2RDTASE"/>
</dbReference>
<comment type="subunit">
    <text evidence="4">Homotrimer.</text>
</comment>
<comment type="similarity">
    <text evidence="3">Belongs to the multicopper oxidase family.</text>
</comment>
<evidence type="ECO:0000256" key="13">
    <source>
        <dbReference type="SAM" id="MobiDB-lite"/>
    </source>
</evidence>
<dbReference type="Gene3D" id="2.60.40.420">
    <property type="entry name" value="Cupredoxins - blue copper proteins"/>
    <property type="match status" value="2"/>
</dbReference>
<feature type="compositionally biased region" description="Basic and acidic residues" evidence="13">
    <location>
        <begin position="186"/>
        <end position="195"/>
    </location>
</feature>
<evidence type="ECO:0000256" key="10">
    <source>
        <dbReference type="ARBA" id="ARBA00023008"/>
    </source>
</evidence>
<dbReference type="EC" id="1.7.2.1" evidence="5"/>
<feature type="binding site" description="type 1 copper site" evidence="12">
    <location>
        <position position="96"/>
    </location>
    <ligand>
        <name>Cu cation</name>
        <dbReference type="ChEBI" id="CHEBI:23378"/>
        <label>1</label>
    </ligand>
</feature>
<dbReference type="Pfam" id="PF07732">
    <property type="entry name" value="Cu-oxidase_3"/>
    <property type="match status" value="1"/>
</dbReference>
<protein>
    <recommendedName>
        <fullName evidence="6">Copper-containing nitrite reductase</fullName>
        <ecNumber evidence="5">1.7.2.1</ecNumber>
    </recommendedName>
</protein>
<evidence type="ECO:0000256" key="2">
    <source>
        <dbReference type="ARBA" id="ARBA00001973"/>
    </source>
</evidence>
<name>A0A9W6LRE0_9HYPH</name>
<keyword evidence="8" id="KW-0677">Repeat</keyword>
<sequence>MRVELTTIEVKGKLDEKTSYQFWTFGGKVPGPFIRARLGDTLEIHLRNDATSILAHSVDFHGALGPGGGSQFTQTFPGEEKVFSFKTTIPGLFVYHCATPSIASSFHIVGEIFDSVRMGGGRPMKEEQTVLVAPGNAATFELQMKHAGHFNLIDHALSRVERGLNGVLVVDGPEEDDLMHAGPAAREPKGRRGRE</sequence>
<comment type="catalytic activity">
    <reaction evidence="11">
        <text>nitric oxide + Fe(III)-[cytochrome c] + H2O = Fe(II)-[cytochrome c] + nitrite + 2 H(+)</text>
        <dbReference type="Rhea" id="RHEA:15233"/>
        <dbReference type="Rhea" id="RHEA-COMP:10350"/>
        <dbReference type="Rhea" id="RHEA-COMP:14399"/>
        <dbReference type="ChEBI" id="CHEBI:15377"/>
        <dbReference type="ChEBI" id="CHEBI:15378"/>
        <dbReference type="ChEBI" id="CHEBI:16301"/>
        <dbReference type="ChEBI" id="CHEBI:16480"/>
        <dbReference type="ChEBI" id="CHEBI:29033"/>
        <dbReference type="ChEBI" id="CHEBI:29034"/>
        <dbReference type="EC" id="1.7.2.1"/>
    </reaction>
</comment>
<dbReference type="AlphaFoldDB" id="A0A9W6LRE0"/>
<gene>
    <name evidence="15" type="ORF">LMG27198_13080</name>
</gene>
<dbReference type="Proteomes" id="UP001144323">
    <property type="component" value="Unassembled WGS sequence"/>
</dbReference>
<feature type="domain" description="Plastocyanin-like" evidence="14">
    <location>
        <begin position="12"/>
        <end position="99"/>
    </location>
</feature>
<evidence type="ECO:0000256" key="3">
    <source>
        <dbReference type="ARBA" id="ARBA00010609"/>
    </source>
</evidence>
<keyword evidence="16" id="KW-1185">Reference proteome</keyword>
<dbReference type="InterPro" id="IPR008972">
    <property type="entry name" value="Cupredoxin"/>
</dbReference>
<feature type="binding site" description="type 1 copper site" evidence="12">
    <location>
        <position position="56"/>
    </location>
    <ligand>
        <name>Cu cation</name>
        <dbReference type="ChEBI" id="CHEBI:23378"/>
        <label>1</label>
    </ligand>
</feature>
<organism evidence="15 16">
    <name type="scientific">Methylocystis echinoides</name>
    <dbReference type="NCBI Taxonomy" id="29468"/>
    <lineage>
        <taxon>Bacteria</taxon>
        <taxon>Pseudomonadati</taxon>
        <taxon>Pseudomonadota</taxon>
        <taxon>Alphaproteobacteria</taxon>
        <taxon>Hyphomicrobiales</taxon>
        <taxon>Methylocystaceae</taxon>
        <taxon>Methylocystis</taxon>
    </lineage>
</organism>
<feature type="binding site" description="type 1 copper site" evidence="12">
    <location>
        <position position="97"/>
    </location>
    <ligand>
        <name>Cu cation</name>
        <dbReference type="ChEBI" id="CHEBI:23378"/>
        <label>1</label>
    </ligand>
</feature>
<feature type="binding site" description="type 1 copper site" evidence="12">
    <location>
        <position position="61"/>
    </location>
    <ligand>
        <name>Cu cation</name>
        <dbReference type="ChEBI" id="CHEBI:23378"/>
        <label>1</label>
    </ligand>
</feature>
<keyword evidence="10 12" id="KW-0186">Copper</keyword>
<keyword evidence="9" id="KW-0560">Oxidoreductase</keyword>
<evidence type="ECO:0000259" key="14">
    <source>
        <dbReference type="Pfam" id="PF07732"/>
    </source>
</evidence>
<evidence type="ECO:0000256" key="8">
    <source>
        <dbReference type="ARBA" id="ARBA00022737"/>
    </source>
</evidence>
<dbReference type="EMBL" id="BSEC01000001">
    <property type="protein sequence ID" value="GLI92316.1"/>
    <property type="molecule type" value="Genomic_DNA"/>
</dbReference>
<evidence type="ECO:0000313" key="16">
    <source>
        <dbReference type="Proteomes" id="UP001144323"/>
    </source>
</evidence>
<evidence type="ECO:0000256" key="4">
    <source>
        <dbReference type="ARBA" id="ARBA00011233"/>
    </source>
</evidence>